<evidence type="ECO:0000256" key="1">
    <source>
        <dbReference type="SAM" id="MobiDB-lite"/>
    </source>
</evidence>
<comment type="caution">
    <text evidence="3">The sequence shown here is derived from an EMBL/GenBank/DDBJ whole genome shotgun (WGS) entry which is preliminary data.</text>
</comment>
<feature type="transmembrane region" description="Helical" evidence="2">
    <location>
        <begin position="104"/>
        <end position="123"/>
    </location>
</feature>
<keyword evidence="4" id="KW-1185">Reference proteome</keyword>
<feature type="transmembrane region" description="Helical" evidence="2">
    <location>
        <begin position="165"/>
        <end position="183"/>
    </location>
</feature>
<evidence type="ECO:0000313" key="4">
    <source>
        <dbReference type="Proteomes" id="UP000722485"/>
    </source>
</evidence>
<keyword evidence="2" id="KW-1133">Transmembrane helix</keyword>
<keyword evidence="2" id="KW-0812">Transmembrane</keyword>
<dbReference type="Gene3D" id="1.20.1250.20">
    <property type="entry name" value="MFS general substrate transporter like domains"/>
    <property type="match status" value="1"/>
</dbReference>
<gene>
    <name evidence="3" type="ORF">G7Z17_g3948</name>
</gene>
<name>A0A9P5LIU3_9HYPO</name>
<evidence type="ECO:0000313" key="3">
    <source>
        <dbReference type="EMBL" id="KAF7552989.1"/>
    </source>
</evidence>
<accession>A0A9P5LIU3</accession>
<dbReference type="Proteomes" id="UP000722485">
    <property type="component" value="Unassembled WGS sequence"/>
</dbReference>
<dbReference type="PANTHER" id="PTHR11360:SF287">
    <property type="entry name" value="MFS MONOCARBOXYLATE TRANSPORTER"/>
    <property type="match status" value="1"/>
</dbReference>
<sequence>MNATQVESSVELESLSLPHNTRPVSQPGAEREVDDLRDQLGRVQDFHDPDNEVSLPPADGGKKAWLFLAACFFVEGLIWGFPLAFGVFQSYYSTHAPFAGSKNISVIGTCSTGAMYFAAPAISSTLRIMPWHARWAPTAGLLIACFALAMSSFSTTVPQLIATQGFLYGLGGAIAYIPCIMYMDEWFIRRKGFAFGYGSDYGSLIVFTGVTAFLGGIAKDVKKGENVTISVTAI</sequence>
<dbReference type="InterPro" id="IPR036259">
    <property type="entry name" value="MFS_trans_sf"/>
</dbReference>
<keyword evidence="2" id="KW-0472">Membrane</keyword>
<feature type="transmembrane region" description="Helical" evidence="2">
    <location>
        <begin position="135"/>
        <end position="153"/>
    </location>
</feature>
<dbReference type="InterPro" id="IPR050327">
    <property type="entry name" value="Proton-linked_MCT"/>
</dbReference>
<feature type="compositionally biased region" description="Low complexity" evidence="1">
    <location>
        <begin position="1"/>
        <end position="17"/>
    </location>
</feature>
<dbReference type="PANTHER" id="PTHR11360">
    <property type="entry name" value="MONOCARBOXYLATE TRANSPORTER"/>
    <property type="match status" value="1"/>
</dbReference>
<evidence type="ECO:0008006" key="5">
    <source>
        <dbReference type="Google" id="ProtNLM"/>
    </source>
</evidence>
<dbReference type="AlphaFoldDB" id="A0A9P5LIU3"/>
<feature type="region of interest" description="Disordered" evidence="1">
    <location>
        <begin position="1"/>
        <end position="32"/>
    </location>
</feature>
<reference evidence="3" key="1">
    <citation type="submission" date="2020-03" db="EMBL/GenBank/DDBJ databases">
        <title>Draft Genome Sequence of Cylindrodendrum hubeiense.</title>
        <authorList>
            <person name="Buettner E."/>
            <person name="Kellner H."/>
        </authorList>
    </citation>
    <scope>NUCLEOTIDE SEQUENCE</scope>
    <source>
        <strain evidence="3">IHI 201604</strain>
    </source>
</reference>
<dbReference type="EMBL" id="JAANBB010000052">
    <property type="protein sequence ID" value="KAF7552989.1"/>
    <property type="molecule type" value="Genomic_DNA"/>
</dbReference>
<dbReference type="OrthoDB" id="2213137at2759"/>
<proteinExistence type="predicted"/>
<feature type="transmembrane region" description="Helical" evidence="2">
    <location>
        <begin position="64"/>
        <end position="92"/>
    </location>
</feature>
<organism evidence="3 4">
    <name type="scientific">Cylindrodendrum hubeiense</name>
    <dbReference type="NCBI Taxonomy" id="595255"/>
    <lineage>
        <taxon>Eukaryota</taxon>
        <taxon>Fungi</taxon>
        <taxon>Dikarya</taxon>
        <taxon>Ascomycota</taxon>
        <taxon>Pezizomycotina</taxon>
        <taxon>Sordariomycetes</taxon>
        <taxon>Hypocreomycetidae</taxon>
        <taxon>Hypocreales</taxon>
        <taxon>Nectriaceae</taxon>
        <taxon>Cylindrodendrum</taxon>
    </lineage>
</organism>
<dbReference type="SUPFAM" id="SSF103473">
    <property type="entry name" value="MFS general substrate transporter"/>
    <property type="match status" value="1"/>
</dbReference>
<protein>
    <recommendedName>
        <fullName evidence="5">Monocarboxylate transporter</fullName>
    </recommendedName>
</protein>
<evidence type="ECO:0000256" key="2">
    <source>
        <dbReference type="SAM" id="Phobius"/>
    </source>
</evidence>